<dbReference type="RefSeq" id="WP_133871624.1">
    <property type="nucleotide sequence ID" value="NZ_BOMD01000071.1"/>
</dbReference>
<organism evidence="2 3">
    <name type="scientific">Paractinoplanes brasiliensis</name>
    <dbReference type="NCBI Taxonomy" id="52695"/>
    <lineage>
        <taxon>Bacteria</taxon>
        <taxon>Bacillati</taxon>
        <taxon>Actinomycetota</taxon>
        <taxon>Actinomycetes</taxon>
        <taxon>Micromonosporales</taxon>
        <taxon>Micromonosporaceae</taxon>
        <taxon>Paractinoplanes</taxon>
    </lineage>
</organism>
<dbReference type="OrthoDB" id="5007906at2"/>
<comment type="caution">
    <text evidence="2">The sequence shown here is derived from an EMBL/GenBank/DDBJ whole genome shotgun (WGS) entry which is preliminary data.</text>
</comment>
<evidence type="ECO:0000313" key="2">
    <source>
        <dbReference type="EMBL" id="TDO36933.1"/>
    </source>
</evidence>
<dbReference type="Proteomes" id="UP000294901">
    <property type="component" value="Unassembled WGS sequence"/>
</dbReference>
<protein>
    <recommendedName>
        <fullName evidence="1">Trypsin-co-occurring domain-containing protein</fullName>
    </recommendedName>
</protein>
<dbReference type="AlphaFoldDB" id="A0A4R6JKU4"/>
<dbReference type="InterPro" id="IPR045794">
    <property type="entry name" value="Trypco1"/>
</dbReference>
<evidence type="ECO:0000313" key="3">
    <source>
        <dbReference type="Proteomes" id="UP000294901"/>
    </source>
</evidence>
<dbReference type="NCBIfam" id="NF041216">
    <property type="entry name" value="CU044_2847_fam"/>
    <property type="match status" value="1"/>
</dbReference>
<reference evidence="2 3" key="1">
    <citation type="submission" date="2019-03" db="EMBL/GenBank/DDBJ databases">
        <title>Sequencing the genomes of 1000 actinobacteria strains.</title>
        <authorList>
            <person name="Klenk H.-P."/>
        </authorList>
    </citation>
    <scope>NUCLEOTIDE SEQUENCE [LARGE SCALE GENOMIC DNA]</scope>
    <source>
        <strain evidence="2 3">DSM 43805</strain>
    </source>
</reference>
<gene>
    <name evidence="2" type="ORF">C8E87_0523</name>
</gene>
<name>A0A4R6JKU4_9ACTN</name>
<keyword evidence="3" id="KW-1185">Reference proteome</keyword>
<evidence type="ECO:0000259" key="1">
    <source>
        <dbReference type="Pfam" id="PF19493"/>
    </source>
</evidence>
<accession>A0A4R6JKU4</accession>
<dbReference type="Pfam" id="PF19493">
    <property type="entry name" value="Trypco1"/>
    <property type="match status" value="1"/>
</dbReference>
<sequence>MAGFVEVALGDGGRLLLESMEDSSGPVKAGRAADAVEELRGGLQSILRPVVQASREVLVELRAAGPDEVTVEFGVKVTAGMGAVVARSTAGGHFKVTLGWTRDDGAESGSESGQS</sequence>
<feature type="domain" description="Trypsin-co-occurring" evidence="1">
    <location>
        <begin position="8"/>
        <end position="102"/>
    </location>
</feature>
<proteinExistence type="predicted"/>
<dbReference type="EMBL" id="SNWR01000001">
    <property type="protein sequence ID" value="TDO36933.1"/>
    <property type="molecule type" value="Genomic_DNA"/>
</dbReference>